<evidence type="ECO:0000313" key="2">
    <source>
        <dbReference type="EMBL" id="KAL0819731.1"/>
    </source>
</evidence>
<protein>
    <recommendedName>
        <fullName evidence="4">Single domain major allergen protein</fullName>
    </recommendedName>
</protein>
<accession>A0ABD0SIQ3</accession>
<dbReference type="EMBL" id="JBEDNZ010000020">
    <property type="protein sequence ID" value="KAL0819731.1"/>
    <property type="molecule type" value="Genomic_DNA"/>
</dbReference>
<evidence type="ECO:0008006" key="4">
    <source>
        <dbReference type="Google" id="ProtNLM"/>
    </source>
</evidence>
<dbReference type="Proteomes" id="UP001549921">
    <property type="component" value="Unassembled WGS sequence"/>
</dbReference>
<dbReference type="AlphaFoldDB" id="A0ABD0SIQ3"/>
<comment type="caution">
    <text evidence="2">The sequence shown here is derived from an EMBL/GenBank/DDBJ whole genome shotgun (WGS) entry which is preliminary data.</text>
</comment>
<evidence type="ECO:0000313" key="3">
    <source>
        <dbReference type="Proteomes" id="UP001549921"/>
    </source>
</evidence>
<gene>
    <name evidence="2" type="ORF">ABMA28_007780</name>
</gene>
<evidence type="ECO:0000256" key="1">
    <source>
        <dbReference type="SAM" id="SignalP"/>
    </source>
</evidence>
<name>A0ABD0SIQ3_LOXSC</name>
<keyword evidence="1" id="KW-0732">Signal</keyword>
<dbReference type="InterPro" id="IPR010629">
    <property type="entry name" value="Ins_allergen"/>
</dbReference>
<reference evidence="2 3" key="1">
    <citation type="submission" date="2024-06" db="EMBL/GenBank/DDBJ databases">
        <title>A chromosome-level genome assembly of beet webworm, Loxostege sticticalis.</title>
        <authorList>
            <person name="Zhang Y."/>
        </authorList>
    </citation>
    <scope>NUCLEOTIDE SEQUENCE [LARGE SCALE GENOMIC DNA]</scope>
    <source>
        <strain evidence="2">AQ028</strain>
        <tissue evidence="2">Male pupae</tissue>
    </source>
</reference>
<proteinExistence type="predicted"/>
<sequence length="204" mass="23549">MKFLVLFALVAVAFAAPQPKKVFHENFEDFVDLIEEVSGHDLEHLVEHYLEFEEFQQTLGYLGTANFRELVYEMENLPEFKAVLDFLEGHSIDIYFFIERFNDMLNFDSKKARHTLSGRDFSAFIKDCISEFPKKQLNDLFNQKLAEDADFKAAIDGLQSDEWNQVYSALWANEQFLAEVKTLADNGIDVAVLLDELLAIFGQN</sequence>
<dbReference type="Pfam" id="PF06757">
    <property type="entry name" value="Ins_allergen_rp"/>
    <property type="match status" value="1"/>
</dbReference>
<feature type="signal peptide" evidence="1">
    <location>
        <begin position="1"/>
        <end position="15"/>
    </location>
</feature>
<dbReference type="PANTHER" id="PTHR21163:SF0">
    <property type="entry name" value="GH08205P-RELATED"/>
    <property type="match status" value="1"/>
</dbReference>
<feature type="chain" id="PRO_5044887409" description="Single domain major allergen protein" evidence="1">
    <location>
        <begin position="16"/>
        <end position="204"/>
    </location>
</feature>
<dbReference type="PANTHER" id="PTHR21163">
    <property type="entry name" value="PROTEIN G12"/>
    <property type="match status" value="1"/>
</dbReference>
<organism evidence="2 3">
    <name type="scientific">Loxostege sticticalis</name>
    <name type="common">Beet webworm moth</name>
    <dbReference type="NCBI Taxonomy" id="481309"/>
    <lineage>
        <taxon>Eukaryota</taxon>
        <taxon>Metazoa</taxon>
        <taxon>Ecdysozoa</taxon>
        <taxon>Arthropoda</taxon>
        <taxon>Hexapoda</taxon>
        <taxon>Insecta</taxon>
        <taxon>Pterygota</taxon>
        <taxon>Neoptera</taxon>
        <taxon>Endopterygota</taxon>
        <taxon>Lepidoptera</taxon>
        <taxon>Glossata</taxon>
        <taxon>Ditrysia</taxon>
        <taxon>Pyraloidea</taxon>
        <taxon>Crambidae</taxon>
        <taxon>Pyraustinae</taxon>
        <taxon>Loxostege</taxon>
    </lineage>
</organism>